<dbReference type="Proteomes" id="UP000828236">
    <property type="component" value="Unassembled WGS sequence"/>
</dbReference>
<evidence type="ECO:0000313" key="7">
    <source>
        <dbReference type="Proteomes" id="UP000790347"/>
    </source>
</evidence>
<feature type="compositionally biased region" description="Acidic residues" evidence="2">
    <location>
        <begin position="1881"/>
        <end position="1916"/>
    </location>
</feature>
<evidence type="ECO:0000259" key="4">
    <source>
        <dbReference type="Pfam" id="PF25481"/>
    </source>
</evidence>
<keyword evidence="7" id="KW-1185">Reference proteome</keyword>
<feature type="compositionally biased region" description="Acidic residues" evidence="2">
    <location>
        <begin position="1985"/>
        <end position="1998"/>
    </location>
</feature>
<dbReference type="EMBL" id="SDOV01000007">
    <property type="protein sequence ID" value="KAH7639647.1"/>
    <property type="molecule type" value="Genomic_DNA"/>
</dbReference>
<feature type="compositionally biased region" description="Acidic residues" evidence="2">
    <location>
        <begin position="1924"/>
        <end position="1976"/>
    </location>
</feature>
<dbReference type="Gene3D" id="1.20.1170.10">
    <property type="match status" value="1"/>
</dbReference>
<feature type="compositionally biased region" description="Basic residues" evidence="2">
    <location>
        <begin position="2214"/>
        <end position="2224"/>
    </location>
</feature>
<dbReference type="InterPro" id="IPR057577">
    <property type="entry name" value="Nucleoprot-TPR/MLP1_dom"/>
</dbReference>
<evidence type="ECO:0000313" key="5">
    <source>
        <dbReference type="EMBL" id="KAH7639647.1"/>
    </source>
</evidence>
<organism evidence="6 7">
    <name type="scientific">Dermatophagoides farinae</name>
    <name type="common">American house dust mite</name>
    <dbReference type="NCBI Taxonomy" id="6954"/>
    <lineage>
        <taxon>Eukaryota</taxon>
        <taxon>Metazoa</taxon>
        <taxon>Ecdysozoa</taxon>
        <taxon>Arthropoda</taxon>
        <taxon>Chelicerata</taxon>
        <taxon>Arachnida</taxon>
        <taxon>Acari</taxon>
        <taxon>Acariformes</taxon>
        <taxon>Sarcoptiformes</taxon>
        <taxon>Astigmata</taxon>
        <taxon>Psoroptidia</taxon>
        <taxon>Analgoidea</taxon>
        <taxon>Pyroglyphidae</taxon>
        <taxon>Dermatophagoidinae</taxon>
        <taxon>Dermatophagoides</taxon>
    </lineage>
</organism>
<dbReference type="GO" id="GO:0005643">
    <property type="term" value="C:nuclear pore"/>
    <property type="evidence" value="ECO:0007669"/>
    <property type="project" value="TreeGrafter"/>
</dbReference>
<feature type="domain" description="Nucleoprotein TPR/MPL1" evidence="4">
    <location>
        <begin position="134"/>
        <end position="209"/>
    </location>
</feature>
<dbReference type="GO" id="GO:0006406">
    <property type="term" value="P:mRNA export from nucleus"/>
    <property type="evidence" value="ECO:0007669"/>
    <property type="project" value="TreeGrafter"/>
</dbReference>
<feature type="compositionally biased region" description="Polar residues" evidence="2">
    <location>
        <begin position="2064"/>
        <end position="2087"/>
    </location>
</feature>
<evidence type="ECO:0000256" key="2">
    <source>
        <dbReference type="SAM" id="MobiDB-lite"/>
    </source>
</evidence>
<dbReference type="PANTHER" id="PTHR18898">
    <property type="entry name" value="NUCLEOPROTEIN TPR-RELATED"/>
    <property type="match status" value="1"/>
</dbReference>
<dbReference type="Proteomes" id="UP000790347">
    <property type="component" value="Unassembled WGS sequence"/>
</dbReference>
<proteinExistence type="predicted"/>
<feature type="coiled-coil region" evidence="1">
    <location>
        <begin position="653"/>
        <end position="715"/>
    </location>
</feature>
<dbReference type="GO" id="GO:0017056">
    <property type="term" value="F:structural constituent of nuclear pore"/>
    <property type="evidence" value="ECO:0007669"/>
    <property type="project" value="TreeGrafter"/>
</dbReference>
<feature type="compositionally biased region" description="Polar residues" evidence="2">
    <location>
        <begin position="1759"/>
        <end position="1791"/>
    </location>
</feature>
<evidence type="ECO:0000256" key="1">
    <source>
        <dbReference type="SAM" id="Coils"/>
    </source>
</evidence>
<feature type="domain" description="Nucleoprotein TPR/MLP1-2" evidence="3">
    <location>
        <begin position="979"/>
        <end position="1106"/>
    </location>
</feature>
<feature type="coiled-coil region" evidence="1">
    <location>
        <begin position="141"/>
        <end position="327"/>
    </location>
</feature>
<feature type="compositionally biased region" description="Low complexity" evidence="2">
    <location>
        <begin position="2180"/>
        <end position="2195"/>
    </location>
</feature>
<feature type="compositionally biased region" description="Low complexity" evidence="2">
    <location>
        <begin position="2088"/>
        <end position="2140"/>
    </location>
</feature>
<reference evidence="6" key="4">
    <citation type="journal article" date="2022" name="Res Sq">
        <title>Comparative Genomics Reveals Insights into the Divergent Evolution of Astigmatic Mites and Household Pest Adaptations.</title>
        <authorList>
            <person name="Xiong Q."/>
            <person name="Wan A.T.-Y."/>
            <person name="Liu X.-Y."/>
            <person name="Fung C.S.-H."/>
            <person name="Xiao X."/>
            <person name="Malainual N."/>
            <person name="Hou J."/>
            <person name="Wang L."/>
            <person name="Wang M."/>
            <person name="Yang K."/>
            <person name="Cui Y."/>
            <person name="Leung E."/>
            <person name="Nong W."/>
            <person name="Shin S.-K."/>
            <person name="Au S."/>
            <person name="Jeong K.Y."/>
            <person name="Chew F.T."/>
            <person name="Hui J."/>
            <person name="Leung T.F."/>
            <person name="Tungtrongchitr A."/>
            <person name="Zhong N."/>
            <person name="Liu Z."/>
            <person name="Tsui S."/>
        </authorList>
    </citation>
    <scope>NUCLEOTIDE SEQUENCE</scope>
    <source>
        <strain evidence="6">Derf</strain>
        <tissue evidence="6">Whole organism</tissue>
    </source>
</reference>
<feature type="coiled-coil region" evidence="1">
    <location>
        <begin position="360"/>
        <end position="457"/>
    </location>
</feature>
<feature type="compositionally biased region" description="Low complexity" evidence="2">
    <location>
        <begin position="1745"/>
        <end position="1758"/>
    </location>
</feature>
<dbReference type="GO" id="GO:0034399">
    <property type="term" value="C:nuclear periphery"/>
    <property type="evidence" value="ECO:0007669"/>
    <property type="project" value="UniProtKB-ARBA"/>
</dbReference>
<dbReference type="InterPro" id="IPR012929">
    <property type="entry name" value="Nucleoprot-TPR/MLP1-2_dom"/>
</dbReference>
<feature type="coiled-coil region" evidence="1">
    <location>
        <begin position="1435"/>
        <end position="1554"/>
    </location>
</feature>
<dbReference type="GO" id="GO:0006606">
    <property type="term" value="P:protein import into nucleus"/>
    <property type="evidence" value="ECO:0007669"/>
    <property type="project" value="InterPro"/>
</dbReference>
<feature type="coiled-coil region" evidence="1">
    <location>
        <begin position="501"/>
        <end position="613"/>
    </location>
</feature>
<feature type="compositionally biased region" description="Basic and acidic residues" evidence="2">
    <location>
        <begin position="1839"/>
        <end position="1848"/>
    </location>
</feature>
<sequence length="2224" mass="254856">MSFTNNNTSGGGGGFENRDDRFAMEREIQNLNLQNSMQKEFIDKIKQQLQETENDLQKSRHEYYEILQGRDNLKKEHENLVGEVQKLSGEKIDIFELLKQKNAEITSLKDTLQSSQHSNDPSTMEHSMNSSLNEIRLRFMDNRFKEEKNLYQNQLKLLNEELENKTQELLNVRKENNEKLLAANLKIEDQTDEIANMKLEINRLKKLNESKDVKNEELSNKLLELQIHCTKLESTYNKETEAQNEIINLLNKNNDEKEKESRQKDECIAELRELLQKGLEAHNELELQFESMKENYMKDVKELEDERQKLLNELDNARCHLNEFNKTAVEKEFEKHFPYATETNRKLNNAVNLSDLYDELIRTKQELTRVVANNMRLEKELKDMNERMDEERPLLYKNIHEYELIEQNYQKLQEELMQLLMEKDKFMAEKDKDTQMINTLKRELKRYQQETQDLSIQIVHLMKAIQEAKGFQVFDDHQMNDSMQQPQQSNIPNGLIQFKDIQDLQEKNRHLLTLLHEMNDELTNSRKIGENNDGDERIGELKAELETLQTKMKSLHAELQQKNEIIEMTKKQKRLINPNYSAEFDTIEIFTENKELKMKLEKYVDNFETLRQKNLDDTRRLEMDKNQLIQENSTVKSDLSRLTTELQNQKSYMHEVNLTMEKIQDENALLRERNIKLNSLVENLEKNVITLQNQIDSLNENVRSKNNNLEFCRAESTQLKSQLDYLAKENERLTGEIRTQMSLVESMKVMQENCVKVESDTVRRQQQQIERFEQEIGYYREKVQKQEDKWKETIESFSTRLHSLQEQLNKERQKYLQLQQENFDLKIKSQQQQQQPTTISQQQQQSQSQTETMMDINDEMNVSIGGGVGGSSFSSSNKKELQMAQDEIKILRGKLTNSEEKCSTLESTNQSLVENLNKAIENSQQMKQNIDDEIQSKLTIITQLNEDLQNLKEKYEKIVAEKDAEIAQLKTNADNYGRQTEKLRKELNELQQALEKSHQNEHDSLNEMHLQTIIADKAKQEYDSVLQQRNEDSRIIFELQTKFDHSQQQLAAQESELSRLRDEYRLNFESIDSARKTLQQECEKLQMKCGSLEQVNDSLFNQLEQMNNQIIALQNNSTLFMADEQQQKESATRLLSVVKFLREEKSGLQLEISKLTDDNQQIRIELDNYRTEIDKLKSMLEMERQSSQRLNTSNEFKEIVANAQMVPILRENNIQFKTQVNQLERKCQELMGKLQTLETKEKSLQNLNQKNEAEAVQVELLRKDLDNWKAKAQSLSQQLRNFDADSVKRLMTEKTSLSKQIQMNNAELLKVKNELENKTRMLSQNEQELNNIRQQLKKTMEQEQNMCKEYQKTRNENANLQNVNAQLRSLARKYKAEIGKIKNTIATTTSTTMATTATSTASAVVSTKMIDKDVQCDPIVDMATASSTNVDQSQQKQQQQAIESLRNDIQRLNKENESYKKHASDKEEIAKKIAQQAKQRISDLSMEKSTLLKEKETLAKNLEELRTKMNKLETDFEQLRSEYDQQMMQKRKDLQTANKQIEDLTLQLKSSQQLLVTGTGSSTTSTQSVVVGPSTMVKDSMVTTTMAAPATTTTIAMGNSGKTTSSGITTSAIPPVRHSVLPQQQPSTSSSLSSSSSITLVFSNNPSKSTPTVSIKPMTKSIASNSRFGQVFGQTMKETNSSLSSTSLPQATVQPQTQAISTVSSGSAIAAALSTSSVSSSGNIMAATTTQQSHHHHISEPVEDSTVTEVASTSTSTSGSNKRPLQNTSFDEPSSSGYNTKRSKITAQSNVSSGGNIAIGDDDNDSNDIADDDEDEEFALMESQEEDDNNVDDDDFHDDTESQAKEMTDNEDDDEANQDDEDGEVESELVIDQEHHPSNNEIDDVIEADEEDDDEQIIEDEEEELADDEESAEEDNITSHQQQSDEEVDEGHGDVDDEDEEEECDESILEGEDEEIDEEDDDGSDIDEDEEEEPEENDGKKIEVIDLDSDDDDDDDHDDHDQQQQQQTSSKQSIENNSGISEVSSSHPGSSSSTAATSGNNNNNNNCATATTTISTATDDSNDKPTTGMNQQTCSARSSSNINIAQGSQSSSTTKVSESIITSQSSSSTTPVHQQQQPTESITPSSSSSSQPQQSSQQQPHHPRIQRKPVLWTDNPQRQQTSAIHRGNIIQHGHRMRITQQQAQQQQQQQPSPQQNIRGLPRPRGSGGTNIRRGINRNRRNFRF</sequence>
<dbReference type="EMBL" id="ASGP02000002">
    <property type="protein sequence ID" value="KAH9521633.1"/>
    <property type="molecule type" value="Genomic_DNA"/>
</dbReference>
<dbReference type="Pfam" id="PF25481">
    <property type="entry name" value="Nucleoprot-TPR"/>
    <property type="match status" value="1"/>
</dbReference>
<evidence type="ECO:0008006" key="8">
    <source>
        <dbReference type="Google" id="ProtNLM"/>
    </source>
</evidence>
<reference evidence="5" key="2">
    <citation type="submission" date="2020-06" db="EMBL/GenBank/DDBJ databases">
        <authorList>
            <person name="Ji K."/>
            <person name="Li J."/>
        </authorList>
    </citation>
    <scope>NUCLEOTIDE SEQUENCE</scope>
    <source>
        <strain evidence="5">JKM2019</strain>
        <tissue evidence="5">Whole body</tissue>
    </source>
</reference>
<feature type="region of interest" description="Disordered" evidence="2">
    <location>
        <begin position="2175"/>
        <end position="2224"/>
    </location>
</feature>
<dbReference type="PANTHER" id="PTHR18898:SF2">
    <property type="entry name" value="NUCLEOPROTEIN TPR"/>
    <property type="match status" value="1"/>
</dbReference>
<reference evidence="6" key="1">
    <citation type="submission" date="2013-05" db="EMBL/GenBank/DDBJ databases">
        <authorList>
            <person name="Yim A.K.Y."/>
            <person name="Chan T.F."/>
            <person name="Ji K.M."/>
            <person name="Liu X.Y."/>
            <person name="Zhou J.W."/>
            <person name="Li R.Q."/>
            <person name="Yang K.Y."/>
            <person name="Li J."/>
            <person name="Li M."/>
            <person name="Law P.T.W."/>
            <person name="Wu Y.L."/>
            <person name="Cai Z.L."/>
            <person name="Qin H."/>
            <person name="Bao Y."/>
            <person name="Leung R.K.K."/>
            <person name="Ng P.K.S."/>
            <person name="Zou J."/>
            <person name="Zhong X.J."/>
            <person name="Ran P.X."/>
            <person name="Zhong N.S."/>
            <person name="Liu Z.G."/>
            <person name="Tsui S.K.W."/>
        </authorList>
    </citation>
    <scope>NUCLEOTIDE SEQUENCE</scope>
    <source>
        <strain evidence="6">Derf</strain>
        <tissue evidence="6">Whole organism</tissue>
    </source>
</reference>
<feature type="region of interest" description="Disordered" evidence="2">
    <location>
        <begin position="827"/>
        <end position="851"/>
    </location>
</feature>
<feature type="coiled-coil region" evidence="1">
    <location>
        <begin position="42"/>
        <end position="90"/>
    </location>
</feature>
<gene>
    <name evidence="6" type="ORF">DERF_005270</name>
    <name evidence="5" type="ORF">HUG17_3680</name>
</gene>
<feature type="compositionally biased region" description="Low complexity" evidence="2">
    <location>
        <begin position="829"/>
        <end position="851"/>
    </location>
</feature>
<accession>A0A922L6Z7</accession>
<feature type="coiled-coil region" evidence="1">
    <location>
        <begin position="1043"/>
        <end position="1186"/>
    </location>
</feature>
<feature type="coiled-coil region" evidence="1">
    <location>
        <begin position="1213"/>
        <end position="1377"/>
    </location>
</feature>
<evidence type="ECO:0000259" key="3">
    <source>
        <dbReference type="Pfam" id="PF07926"/>
    </source>
</evidence>
<reference evidence="5" key="3">
    <citation type="journal article" date="2021" name="World Allergy Organ. J.">
        <title>Chromosome-level assembly of Dermatophagoides farinae genome and transcriptome reveals two novel allergens Der f 37 and Der f 39.</title>
        <authorList>
            <person name="Chen J."/>
            <person name="Cai Z."/>
            <person name="Fan D."/>
            <person name="Hu J."/>
            <person name="Hou Y."/>
            <person name="He Y."/>
            <person name="Zhang Z."/>
            <person name="Zhao Z."/>
            <person name="Gao P."/>
            <person name="Hu W."/>
            <person name="Sun J."/>
            <person name="Li J."/>
            <person name="Ji K."/>
        </authorList>
    </citation>
    <scope>NUCLEOTIDE SEQUENCE</scope>
    <source>
        <strain evidence="5">JKM2019</strain>
    </source>
</reference>
<dbReference type="Pfam" id="PF07926">
    <property type="entry name" value="TPR_MLP1_2"/>
    <property type="match status" value="1"/>
</dbReference>
<dbReference type="GO" id="GO:1901673">
    <property type="term" value="P:regulation of mitotic spindle assembly"/>
    <property type="evidence" value="ECO:0007669"/>
    <property type="project" value="TreeGrafter"/>
</dbReference>
<protein>
    <recommendedName>
        <fullName evidence="8">Nucleoprotein TPR-like</fullName>
    </recommendedName>
</protein>
<name>A0A922L6Z7_DERFA</name>
<feature type="compositionally biased region" description="Acidic residues" evidence="2">
    <location>
        <begin position="1849"/>
        <end position="1871"/>
    </location>
</feature>
<feature type="coiled-coil region" evidence="1">
    <location>
        <begin position="881"/>
        <end position="1000"/>
    </location>
</feature>
<keyword evidence="1" id="KW-0175">Coiled coil</keyword>
<comment type="caution">
    <text evidence="6">The sequence shown here is derived from an EMBL/GenBank/DDBJ whole genome shotgun (WGS) entry which is preliminary data.</text>
</comment>
<feature type="compositionally biased region" description="Low complexity" evidence="2">
    <location>
        <begin position="2024"/>
        <end position="2059"/>
    </location>
</feature>
<evidence type="ECO:0000313" key="6">
    <source>
        <dbReference type="EMBL" id="KAH9521633.1"/>
    </source>
</evidence>
<feature type="compositionally biased region" description="Acidic residues" evidence="2">
    <location>
        <begin position="1800"/>
        <end position="1838"/>
    </location>
</feature>
<feature type="region of interest" description="Disordered" evidence="2">
    <location>
        <begin position="1727"/>
        <end position="2145"/>
    </location>
</feature>
<feature type="compositionally biased region" description="Polar residues" evidence="2">
    <location>
        <begin position="2008"/>
        <end position="2023"/>
    </location>
</feature>